<reference evidence="1" key="1">
    <citation type="submission" date="2016-10" db="EMBL/GenBank/DDBJ databases">
        <title>Genome sequence of Streptomyces malaysiense MUSC 136.</title>
        <authorList>
            <person name="Lee L.-H."/>
            <person name="Ser H.-L."/>
        </authorList>
    </citation>
    <scope>NUCLEOTIDE SEQUENCE [LARGE SCALE GENOMIC DNA]</scope>
    <source>
        <strain evidence="1">MUSC 136</strain>
    </source>
</reference>
<evidence type="ECO:0000313" key="2">
    <source>
        <dbReference type="Proteomes" id="UP000034838"/>
    </source>
</evidence>
<dbReference type="Proteomes" id="UP000034838">
    <property type="component" value="Unassembled WGS sequence"/>
</dbReference>
<keyword evidence="2" id="KW-1185">Reference proteome</keyword>
<proteinExistence type="predicted"/>
<organism evidence="1 2">
    <name type="scientific">Streptomyces malaysiense</name>
    <dbReference type="NCBI Taxonomy" id="1428626"/>
    <lineage>
        <taxon>Bacteria</taxon>
        <taxon>Bacillati</taxon>
        <taxon>Actinomycetota</taxon>
        <taxon>Actinomycetes</taxon>
        <taxon>Kitasatosporales</taxon>
        <taxon>Streptomycetaceae</taxon>
        <taxon>Streptomyces</taxon>
    </lineage>
</organism>
<comment type="caution">
    <text evidence="1">The sequence shown here is derived from an EMBL/GenBank/DDBJ whole genome shotgun (WGS) entry which is preliminary data.</text>
</comment>
<dbReference type="AlphaFoldDB" id="A0A1J4PVP3"/>
<evidence type="ECO:0000313" key="1">
    <source>
        <dbReference type="EMBL" id="OIK24039.1"/>
    </source>
</evidence>
<protein>
    <submittedName>
        <fullName evidence="1">Uncharacterized protein</fullName>
    </submittedName>
</protein>
<name>A0A1J4PVP3_9ACTN</name>
<dbReference type="EMBL" id="LBDA02000080">
    <property type="protein sequence ID" value="OIK24039.1"/>
    <property type="molecule type" value="Genomic_DNA"/>
</dbReference>
<accession>A0A1J4PVP3</accession>
<sequence length="96" mass="10419">MAAPKALRRDQQRLEELESSIAGVLIRLSALELARPDGLMPVFTTGDVDRLMRAAHRIHKLGDGVTVNSRATDVAIEIARNKDGSAVVFPALPMET</sequence>
<gene>
    <name evidence="1" type="ORF">VT52_028845</name>
</gene>